<organism evidence="1 2">
    <name type="scientific">Mortierella alpina</name>
    <name type="common">Oleaginous fungus</name>
    <name type="synonym">Mortierella renispora</name>
    <dbReference type="NCBI Taxonomy" id="64518"/>
    <lineage>
        <taxon>Eukaryota</taxon>
        <taxon>Fungi</taxon>
        <taxon>Fungi incertae sedis</taxon>
        <taxon>Mucoromycota</taxon>
        <taxon>Mortierellomycotina</taxon>
        <taxon>Mortierellomycetes</taxon>
        <taxon>Mortierellales</taxon>
        <taxon>Mortierellaceae</taxon>
        <taxon>Mortierella</taxon>
    </lineage>
</organism>
<proteinExistence type="predicted"/>
<name>A0A9P8A7H6_MORAP</name>
<evidence type="ECO:0000313" key="1">
    <source>
        <dbReference type="EMBL" id="KAG9323789.1"/>
    </source>
</evidence>
<protein>
    <submittedName>
        <fullName evidence="1">Uncharacterized protein</fullName>
    </submittedName>
</protein>
<dbReference type="Proteomes" id="UP000717515">
    <property type="component" value="Unassembled WGS sequence"/>
</dbReference>
<dbReference type="AlphaFoldDB" id="A0A9P8A7H6"/>
<accession>A0A9P8A7H6</accession>
<sequence>MEASISSTTAATNSTLFMELTSQDSSIEVVFCFAYGYPTTSLSCMYSNFNLLIVRQQATDSPIVKARGGRPLPYPPSTSIAMAIEHVPALNSGVPQHISMPTVKNATFEAAHCMASLGHNFYQDYNEEQLYVLFDTMDSHQGFKVPD</sequence>
<evidence type="ECO:0000313" key="2">
    <source>
        <dbReference type="Proteomes" id="UP000717515"/>
    </source>
</evidence>
<dbReference type="EMBL" id="JAIFTL010000088">
    <property type="protein sequence ID" value="KAG9323789.1"/>
    <property type="molecule type" value="Genomic_DNA"/>
</dbReference>
<reference evidence="1" key="1">
    <citation type="submission" date="2021-07" db="EMBL/GenBank/DDBJ databases">
        <title>Draft genome of Mortierella alpina, strain LL118, isolated from an aspen leaf litter sample.</title>
        <authorList>
            <person name="Yang S."/>
            <person name="Vinatzer B.A."/>
        </authorList>
    </citation>
    <scope>NUCLEOTIDE SEQUENCE</scope>
    <source>
        <strain evidence="1">LL118</strain>
    </source>
</reference>
<gene>
    <name evidence="1" type="ORF">KVV02_000842</name>
</gene>
<comment type="caution">
    <text evidence="1">The sequence shown here is derived from an EMBL/GenBank/DDBJ whole genome shotgun (WGS) entry which is preliminary data.</text>
</comment>